<evidence type="ECO:0000313" key="3">
    <source>
        <dbReference type="Proteomes" id="UP000291078"/>
    </source>
</evidence>
<sequence length="255" mass="28645">MRDDTGPMRGSACDALCCVVRFVSSQRRRTSVRCRNANAIMAAATNRCADASLFVVLAQLSGRCARAVASHRRGVRTHDRFHARADAAMVPRAMPCDARRHAARRHHGARRRTRARSRKPMFMRISSRWPVSRKCVGGGVAMVATVVSYRARTQCAAVARSGPATRGRIMRTHVDGTSSTVWKSRSMSVSKVLRSQCVREVDRFDLARKFFCTFFLTSSSKRIMIRLDKSLTSLHRRVVSQQASRSNDEAMLRCR</sequence>
<dbReference type="EMBL" id="SGXM01000001">
    <property type="protein sequence ID" value="RZT41096.1"/>
    <property type="molecule type" value="Genomic_DNA"/>
</dbReference>
<protein>
    <submittedName>
        <fullName evidence="2">Uncharacterized protein</fullName>
    </submittedName>
</protein>
<evidence type="ECO:0000256" key="1">
    <source>
        <dbReference type="SAM" id="MobiDB-lite"/>
    </source>
</evidence>
<dbReference type="Proteomes" id="UP000291078">
    <property type="component" value="Unassembled WGS sequence"/>
</dbReference>
<keyword evidence="3" id="KW-1185">Reference proteome</keyword>
<accession>A0A4Q7S3N9</accession>
<feature type="region of interest" description="Disordered" evidence="1">
    <location>
        <begin position="98"/>
        <end position="117"/>
    </location>
</feature>
<feature type="compositionally biased region" description="Basic residues" evidence="1">
    <location>
        <begin position="101"/>
        <end position="117"/>
    </location>
</feature>
<reference evidence="2 3" key="1">
    <citation type="journal article" date="2015" name="Stand. Genomic Sci.">
        <title>Genomic Encyclopedia of Bacterial and Archaeal Type Strains, Phase III: the genomes of soil and plant-associated and newly described type strains.</title>
        <authorList>
            <person name="Whitman W.B."/>
            <person name="Woyke T."/>
            <person name="Klenk H.P."/>
            <person name="Zhou Y."/>
            <person name="Lilburn T.G."/>
            <person name="Beck B.J."/>
            <person name="De Vos P."/>
            <person name="Vandamme P."/>
            <person name="Eisen J.A."/>
            <person name="Garrity G."/>
            <person name="Hugenholtz P."/>
            <person name="Kyrpides N.C."/>
        </authorList>
    </citation>
    <scope>NUCLEOTIDE SEQUENCE [LARGE SCALE GENOMIC DNA]</scope>
    <source>
        <strain evidence="2 3">ASC-9842</strain>
    </source>
</reference>
<gene>
    <name evidence="2" type="ORF">EV147_0082</name>
</gene>
<proteinExistence type="predicted"/>
<organism evidence="2 3">
    <name type="scientific">Cupriavidus agavae</name>
    <dbReference type="NCBI Taxonomy" id="1001822"/>
    <lineage>
        <taxon>Bacteria</taxon>
        <taxon>Pseudomonadati</taxon>
        <taxon>Pseudomonadota</taxon>
        <taxon>Betaproteobacteria</taxon>
        <taxon>Burkholderiales</taxon>
        <taxon>Burkholderiaceae</taxon>
        <taxon>Cupriavidus</taxon>
    </lineage>
</organism>
<comment type="caution">
    <text evidence="2">The sequence shown here is derived from an EMBL/GenBank/DDBJ whole genome shotgun (WGS) entry which is preliminary data.</text>
</comment>
<name>A0A4Q7S3N9_9BURK</name>
<dbReference type="AlphaFoldDB" id="A0A4Q7S3N9"/>
<evidence type="ECO:0000313" key="2">
    <source>
        <dbReference type="EMBL" id="RZT41096.1"/>
    </source>
</evidence>